<reference evidence="2" key="1">
    <citation type="journal article" date="2023" name="Front. Mar. Sci.">
        <title>A new Merluccius polli reference genome to investigate the effects of global change in West African waters.</title>
        <authorList>
            <person name="Mateo J.L."/>
            <person name="Blanco-Fernandez C."/>
            <person name="Garcia-Vazquez E."/>
            <person name="Machado-Schiaffino G."/>
        </authorList>
    </citation>
    <scope>NUCLEOTIDE SEQUENCE</scope>
    <source>
        <strain evidence="2">C29</strain>
        <tissue evidence="2">Fin</tissue>
    </source>
</reference>
<organism evidence="2 3">
    <name type="scientific">Merluccius polli</name>
    <name type="common">Benguela hake</name>
    <name type="synonym">Merluccius cadenati</name>
    <dbReference type="NCBI Taxonomy" id="89951"/>
    <lineage>
        <taxon>Eukaryota</taxon>
        <taxon>Metazoa</taxon>
        <taxon>Chordata</taxon>
        <taxon>Craniata</taxon>
        <taxon>Vertebrata</taxon>
        <taxon>Euteleostomi</taxon>
        <taxon>Actinopterygii</taxon>
        <taxon>Neopterygii</taxon>
        <taxon>Teleostei</taxon>
        <taxon>Neoteleostei</taxon>
        <taxon>Acanthomorphata</taxon>
        <taxon>Zeiogadaria</taxon>
        <taxon>Gadariae</taxon>
        <taxon>Gadiformes</taxon>
        <taxon>Gadoidei</taxon>
        <taxon>Merlucciidae</taxon>
        <taxon>Merluccius</taxon>
    </lineage>
</organism>
<accession>A0AA47NCK0</accession>
<dbReference type="GO" id="GO:0008168">
    <property type="term" value="F:methyltransferase activity"/>
    <property type="evidence" value="ECO:0007669"/>
    <property type="project" value="InterPro"/>
</dbReference>
<dbReference type="GO" id="GO:0016706">
    <property type="term" value="F:2-oxoglutarate-dependent dioxygenase activity"/>
    <property type="evidence" value="ECO:0007669"/>
    <property type="project" value="InterPro"/>
</dbReference>
<sequence length="167" mass="18899">MERLRKVTQLVGNVTCPGAAEPAIIKKAQQRLHFLRVLRKYNLNSSLLLAFYRSSIESILTYCITVWYSSCTMADRERLQRIIKAAQKIIGCPLPSLTDIFTSRCLTRAKNITKDNTHPGFILFDLLPSRRRYSGHHTSTGTLSNGETWFNSSTQPCSPKEAACFLD</sequence>
<evidence type="ECO:0000313" key="2">
    <source>
        <dbReference type="EMBL" id="KAK0155914.1"/>
    </source>
</evidence>
<dbReference type="EMBL" id="JAOPHQ010000065">
    <property type="protein sequence ID" value="KAK0155914.1"/>
    <property type="molecule type" value="Genomic_DNA"/>
</dbReference>
<protein>
    <recommendedName>
        <fullName evidence="1">Alkylated DNA repair protein AlkB homologue 8 N-terminal domain-containing protein</fullName>
    </recommendedName>
</protein>
<evidence type="ECO:0000313" key="3">
    <source>
        <dbReference type="Proteomes" id="UP001174136"/>
    </source>
</evidence>
<dbReference type="Proteomes" id="UP001174136">
    <property type="component" value="Unassembled WGS sequence"/>
</dbReference>
<dbReference type="Pfam" id="PF09004">
    <property type="entry name" value="ALKBH8_N"/>
    <property type="match status" value="1"/>
</dbReference>
<gene>
    <name evidence="2" type="ORF">N1851_001550</name>
</gene>
<name>A0AA47NCK0_MERPO</name>
<dbReference type="InterPro" id="IPR015095">
    <property type="entry name" value="AlkB_hom8_N"/>
</dbReference>
<dbReference type="AlphaFoldDB" id="A0AA47NCK0"/>
<evidence type="ECO:0000259" key="1">
    <source>
        <dbReference type="Pfam" id="PF09004"/>
    </source>
</evidence>
<proteinExistence type="predicted"/>
<feature type="domain" description="Alkylated DNA repair protein AlkB homologue 8 N-terminal" evidence="1">
    <location>
        <begin position="23"/>
        <end position="58"/>
    </location>
</feature>
<comment type="caution">
    <text evidence="2">The sequence shown here is derived from an EMBL/GenBank/DDBJ whole genome shotgun (WGS) entry which is preliminary data.</text>
</comment>
<keyword evidence="3" id="KW-1185">Reference proteome</keyword>